<feature type="transmembrane region" description="Helical" evidence="1">
    <location>
        <begin position="82"/>
        <end position="99"/>
    </location>
</feature>
<keyword evidence="1" id="KW-0472">Membrane</keyword>
<feature type="transmembrane region" description="Helical" evidence="1">
    <location>
        <begin position="7"/>
        <end position="25"/>
    </location>
</feature>
<dbReference type="HOGENOM" id="CLU_128738_1_0_11"/>
<dbReference type="PANTHER" id="PTHR36974">
    <property type="entry name" value="MEMBRANE PROTEIN-RELATED"/>
    <property type="match status" value="1"/>
</dbReference>
<dbReference type="KEGG" id="crd:CRES_2062"/>
<dbReference type="AlphaFoldDB" id="F8DXS8"/>
<feature type="transmembrane region" description="Helical" evidence="1">
    <location>
        <begin position="45"/>
        <end position="70"/>
    </location>
</feature>
<accession>F8DXS8</accession>
<dbReference type="Proteomes" id="UP000000492">
    <property type="component" value="Chromosome"/>
</dbReference>
<sequence length="139" mass="14951">MQRKSIIRSAVWTQVFGTAGVLHFVKPEVFDDLVPEELPGSRRDWTLGSGVMELGLAGLIGGLTVAATVGKKASRKSAARQALNTVVGPATALFLLGVWPGNVKMAWDYRHKSALPKAIAFGRVPAQIPMMRSVLRLGE</sequence>
<organism evidence="2 3">
    <name type="scientific">Corynebacterium resistens (strain DSM 45100 / JCM 12819 / GTC 2026 / SICGH 158)</name>
    <dbReference type="NCBI Taxonomy" id="662755"/>
    <lineage>
        <taxon>Bacteria</taxon>
        <taxon>Bacillati</taxon>
        <taxon>Actinomycetota</taxon>
        <taxon>Actinomycetes</taxon>
        <taxon>Mycobacteriales</taxon>
        <taxon>Corynebacteriaceae</taxon>
        <taxon>Corynebacterium</taxon>
    </lineage>
</organism>
<protein>
    <submittedName>
        <fullName evidence="2">Membrane protein</fullName>
    </submittedName>
</protein>
<keyword evidence="1" id="KW-0812">Transmembrane</keyword>
<evidence type="ECO:0000313" key="3">
    <source>
        <dbReference type="Proteomes" id="UP000000492"/>
    </source>
</evidence>
<dbReference type="RefSeq" id="WP_013889395.1">
    <property type="nucleotide sequence ID" value="NC_015673.1"/>
</dbReference>
<evidence type="ECO:0000313" key="2">
    <source>
        <dbReference type="EMBL" id="AEI10415.1"/>
    </source>
</evidence>
<dbReference type="OrthoDB" id="3267646at2"/>
<dbReference type="PANTHER" id="PTHR36974:SF1">
    <property type="entry name" value="DOXX FAMILY MEMBRANE PROTEIN"/>
    <property type="match status" value="1"/>
</dbReference>
<reference evidence="2 3" key="1">
    <citation type="journal article" date="2012" name="BMC Genomics">
        <title>Complete genome sequence, lifestyle, and multi-drug resistance of the human pathogen Corynebacterium resistens DSM 45100 isolated from blood samples of a leukemia patient.</title>
        <authorList>
            <person name="Schroder J."/>
            <person name="Maus I."/>
            <person name="Meyer K."/>
            <person name="Wordemann S."/>
            <person name="Blom J."/>
            <person name="Jaenicke S."/>
            <person name="Schneider J."/>
            <person name="Trost E."/>
            <person name="Tauch A."/>
        </authorList>
    </citation>
    <scope>NUCLEOTIDE SEQUENCE [LARGE SCALE GENOMIC DNA]</scope>
    <source>
        <strain evidence="3">DSM 45100 / JCM 12819 / CCUG 50093 / GTC 2026 / SICGH 158</strain>
    </source>
</reference>
<gene>
    <name evidence="2" type="ordered locus">CRES_2062</name>
</gene>
<dbReference type="EMBL" id="CP002857">
    <property type="protein sequence ID" value="AEI10415.1"/>
    <property type="molecule type" value="Genomic_DNA"/>
</dbReference>
<dbReference type="STRING" id="662755.CRES_2062"/>
<proteinExistence type="predicted"/>
<evidence type="ECO:0000256" key="1">
    <source>
        <dbReference type="SAM" id="Phobius"/>
    </source>
</evidence>
<dbReference type="eggNOG" id="COG4270">
    <property type="taxonomic scope" value="Bacteria"/>
</dbReference>
<keyword evidence="1" id="KW-1133">Transmembrane helix</keyword>
<name>F8DXS8_CORRG</name>
<keyword evidence="3" id="KW-1185">Reference proteome</keyword>